<dbReference type="PANTHER" id="PTHR14898">
    <property type="entry name" value="ENHANCER OF POLYCOMB"/>
    <property type="match status" value="1"/>
</dbReference>
<evidence type="ECO:0000256" key="5">
    <source>
        <dbReference type="ARBA" id="ARBA00023242"/>
    </source>
</evidence>
<proteinExistence type="inferred from homology"/>
<feature type="region of interest" description="Disordered" evidence="8">
    <location>
        <begin position="156"/>
        <end position="194"/>
    </location>
</feature>
<protein>
    <recommendedName>
        <fullName evidence="7">Enhancer of polycomb-like protein</fullName>
    </recommendedName>
</protein>
<feature type="compositionally biased region" description="Pro residues" evidence="8">
    <location>
        <begin position="739"/>
        <end position="750"/>
    </location>
</feature>
<dbReference type="EMBL" id="SGPL01000530">
    <property type="protein sequence ID" value="THH11138.1"/>
    <property type="molecule type" value="Genomic_DNA"/>
</dbReference>
<feature type="compositionally biased region" description="Low complexity" evidence="8">
    <location>
        <begin position="482"/>
        <end position="494"/>
    </location>
</feature>
<feature type="compositionally biased region" description="Polar residues" evidence="8">
    <location>
        <begin position="676"/>
        <end position="693"/>
    </location>
</feature>
<dbReference type="InterPro" id="IPR024943">
    <property type="entry name" value="Enhancer_polycomb"/>
</dbReference>
<keyword evidence="5 7" id="KW-0539">Nucleus</keyword>
<keyword evidence="4 7" id="KW-0804">Transcription</keyword>
<comment type="similarity">
    <text evidence="2 7">Belongs to the enhancer of polycomb family.</text>
</comment>
<dbReference type="GO" id="GO:0005634">
    <property type="term" value="C:nucleus"/>
    <property type="evidence" value="ECO:0007669"/>
    <property type="project" value="UniProtKB-SubCell"/>
</dbReference>
<dbReference type="Proteomes" id="UP000310158">
    <property type="component" value="Unassembled WGS sequence"/>
</dbReference>
<evidence type="ECO:0000259" key="9">
    <source>
        <dbReference type="Pfam" id="PF10513"/>
    </source>
</evidence>
<evidence type="ECO:0000313" key="11">
    <source>
        <dbReference type="Proteomes" id="UP000310158"/>
    </source>
</evidence>
<feature type="region of interest" description="Disordered" evidence="8">
    <location>
        <begin position="659"/>
        <end position="752"/>
    </location>
</feature>
<comment type="subcellular location">
    <subcellularLocation>
        <location evidence="1 7">Nucleus</location>
    </subcellularLocation>
</comment>
<dbReference type="OrthoDB" id="435275at2759"/>
<dbReference type="AlphaFoldDB" id="A0A4S4LII7"/>
<sequence>MPRNHNPGPSTLRNRNRVTNKTRLRVIQGNIDADPVAFDEDEEKARVISTAGVDAEDANEHHLQAVLSAASRHNAAVQRTTRGASDKAAKQQDAYIPIPDYAGLVDDYDQSYPPDRWKDPFSYIKTSETVEEAIADSLANGFTYFMDERDEEWLEKNNEEARGEGTSAQGALSGAGTRFSQRSAKAKGKEPDVPQATVMSEDQFELVMGLFEKVTHEKTEFLHHGLEQGAPFPPFSDYQDTFSSPLGPDVFTAFSVPAWIPQPPQIVRFAKVVYPYWKERRLERGGHRIIPVLNFDESDVLNESYICFRRRDVKAMRKTRASQASSSEKLIRLQAELLNSYELVNNMVNRELMKRESALQALAVWEKREDLVNLKRKFTSLGVKEDDELFYDKERVPKKPRVVESTGRIPLKLRTRDNGEMAASAHAEAIIRPKERLASIQSSIDREMLRIRERDHHWEDGIDNAYQPQPVPFAQRHWKFIPPESSSTSRSSPLDSDEEQAPQPWRAVHSQEILWRIRDRWKFDSDDEPPVGPEGADEQDRVLVDEFDVGRLKKSMTFYHGDDHNRLSTDSTIYVPLPDGRVQPVLPFRLGALQMPRGGRSMPPPQSAQMAAMQAQAQAQQASLALSMPQTSGTPISMQAQIKKMQPLVNVPQVRLSSNGGMRPPATPNVAPLHSDPQNTQVSPPNPATQTLVVNGHSGAAHHATNGNDIESRPASAASITQGQEAVAGASESPVATPANPPMQLKPPNPHHAMNMPNGYHMNSYSPSMPNAAAYLHANMPHGPLSIQQMQSLKSAFAGQDMTMQVNGNRPAAYMGHVIPNGANYNLPLGVNVGQNMSMGMNLKLPTSRQVQWASAQQGQRQAHLTPPQSRASPSVAIAHSLSPHLHSASPTMPSQQVQVQVSPSRPGQTPASSPSIQQQQQQAAVGGSGGY</sequence>
<name>A0A4S4LII7_9AGAM</name>
<feature type="region of interest" description="Disordered" evidence="8">
    <location>
        <begin position="850"/>
        <end position="932"/>
    </location>
</feature>
<feature type="compositionally biased region" description="Polar residues" evidence="8">
    <location>
        <begin position="850"/>
        <end position="873"/>
    </location>
</feature>
<organism evidence="10 11">
    <name type="scientific">Bondarzewia mesenterica</name>
    <dbReference type="NCBI Taxonomy" id="1095465"/>
    <lineage>
        <taxon>Eukaryota</taxon>
        <taxon>Fungi</taxon>
        <taxon>Dikarya</taxon>
        <taxon>Basidiomycota</taxon>
        <taxon>Agaricomycotina</taxon>
        <taxon>Agaricomycetes</taxon>
        <taxon>Russulales</taxon>
        <taxon>Bondarzewiaceae</taxon>
        <taxon>Bondarzewia</taxon>
    </lineage>
</organism>
<dbReference type="GO" id="GO:0035267">
    <property type="term" value="C:NuA4 histone acetyltransferase complex"/>
    <property type="evidence" value="ECO:0007669"/>
    <property type="project" value="InterPro"/>
</dbReference>
<evidence type="ECO:0000256" key="8">
    <source>
        <dbReference type="SAM" id="MobiDB-lite"/>
    </source>
</evidence>
<evidence type="ECO:0000256" key="6">
    <source>
        <dbReference type="ARBA" id="ARBA00025513"/>
    </source>
</evidence>
<dbReference type="GO" id="GO:0006357">
    <property type="term" value="P:regulation of transcription by RNA polymerase II"/>
    <property type="evidence" value="ECO:0007669"/>
    <property type="project" value="InterPro"/>
</dbReference>
<dbReference type="Pfam" id="PF10513">
    <property type="entry name" value="EPL1"/>
    <property type="match status" value="1"/>
</dbReference>
<comment type="function">
    <text evidence="6">Component of the NuA4 histone acetyltransferase complex which is involved in transcriptional activation of selected genes principally by acetylation of nucleosomal histone H4 and H2A. The NuA4 complex is also involved in DNA repair. Involved in gene silencing by neighboring heterochromatin, blockage of the silencing spreading along the chromosome, and required for cell cycle progression through G2/M.</text>
</comment>
<evidence type="ECO:0000256" key="4">
    <source>
        <dbReference type="ARBA" id="ARBA00023163"/>
    </source>
</evidence>
<feature type="domain" description="Enhancer of polycomb-like N-terminal" evidence="9">
    <location>
        <begin position="15"/>
        <end position="213"/>
    </location>
</feature>
<reference evidence="10 11" key="1">
    <citation type="submission" date="2019-02" db="EMBL/GenBank/DDBJ databases">
        <title>Genome sequencing of the rare red list fungi Bondarzewia mesenterica.</title>
        <authorList>
            <person name="Buettner E."/>
            <person name="Kellner H."/>
        </authorList>
    </citation>
    <scope>NUCLEOTIDE SEQUENCE [LARGE SCALE GENOMIC DNA]</scope>
    <source>
        <strain evidence="10 11">DSM 108281</strain>
    </source>
</reference>
<gene>
    <name evidence="10" type="ORF">EW146_g8143</name>
</gene>
<feature type="compositionally biased region" description="Low complexity" evidence="8">
    <location>
        <begin position="879"/>
        <end position="926"/>
    </location>
</feature>
<evidence type="ECO:0000256" key="7">
    <source>
        <dbReference type="RuleBase" id="RU361124"/>
    </source>
</evidence>
<evidence type="ECO:0000256" key="3">
    <source>
        <dbReference type="ARBA" id="ARBA00023015"/>
    </source>
</evidence>
<evidence type="ECO:0000256" key="1">
    <source>
        <dbReference type="ARBA" id="ARBA00004123"/>
    </source>
</evidence>
<keyword evidence="3 7" id="KW-0805">Transcription regulation</keyword>
<feature type="region of interest" description="Disordered" evidence="8">
    <location>
        <begin position="482"/>
        <end position="506"/>
    </location>
</feature>
<evidence type="ECO:0000256" key="2">
    <source>
        <dbReference type="ARBA" id="ARBA00008035"/>
    </source>
</evidence>
<keyword evidence="11" id="KW-1185">Reference proteome</keyword>
<comment type="caution">
    <text evidence="10">The sequence shown here is derived from an EMBL/GenBank/DDBJ whole genome shotgun (WGS) entry which is preliminary data.</text>
</comment>
<accession>A0A4S4LII7</accession>
<evidence type="ECO:0000313" key="10">
    <source>
        <dbReference type="EMBL" id="THH11138.1"/>
    </source>
</evidence>
<dbReference type="InterPro" id="IPR019542">
    <property type="entry name" value="Enhancer_polycomb-like_N"/>
</dbReference>